<keyword evidence="1" id="KW-1133">Transmembrane helix</keyword>
<reference evidence="2 3" key="1">
    <citation type="submission" date="2010-08" db="EMBL/GenBank/DDBJ databases">
        <authorList>
            <consortium name="US DOE Joint Genome Institute (JGI-PGF)"/>
            <person name="Lucas S."/>
            <person name="Copeland A."/>
            <person name="Lapidus A."/>
            <person name="Cheng J.-F."/>
            <person name="Bruce D."/>
            <person name="Goodwin L."/>
            <person name="Pitluck S."/>
            <person name="Land M.L."/>
            <person name="Hauser L."/>
            <person name="Chang Y.-J."/>
            <person name="Anderson I.J."/>
            <person name="Johnson E."/>
            <person name="Mulhopadhyay B."/>
            <person name="Kyrpides N."/>
            <person name="Woyke T.J."/>
        </authorList>
    </citation>
    <scope>NUCLEOTIDE SEQUENCE [LARGE SCALE GENOMIC DNA]</scope>
    <source>
        <strain evidence="2 3">6</strain>
    </source>
</reference>
<dbReference type="PANTHER" id="PTHR21562">
    <property type="entry name" value="NOTUM-RELATED"/>
    <property type="match status" value="1"/>
</dbReference>
<protein>
    <submittedName>
        <fullName evidence="2">Pectinacetylesterase</fullName>
    </submittedName>
</protein>
<gene>
    <name evidence="2" type="ORF">EubceDRAFT1_0740</name>
</gene>
<dbReference type="OrthoDB" id="9802991at2"/>
<dbReference type="HOGENOM" id="CLU_051819_0_0_9"/>
<evidence type="ECO:0000313" key="3">
    <source>
        <dbReference type="Proteomes" id="UP000005753"/>
    </source>
</evidence>
<dbReference type="InterPro" id="IPR004963">
    <property type="entry name" value="PAE/NOTUM"/>
</dbReference>
<dbReference type="PANTHER" id="PTHR21562:SF83">
    <property type="entry name" value="PECTIN ACETYLESTERASE 4"/>
    <property type="match status" value="1"/>
</dbReference>
<evidence type="ECO:0000313" key="2">
    <source>
        <dbReference type="EMBL" id="EIM56578.1"/>
    </source>
</evidence>
<evidence type="ECO:0000256" key="1">
    <source>
        <dbReference type="SAM" id="Phobius"/>
    </source>
</evidence>
<dbReference type="eggNOG" id="COG0657">
    <property type="taxonomic scope" value="Bacteria"/>
</dbReference>
<dbReference type="ESTHER" id="eubce-i5as05">
    <property type="family name" value="Pectinacetylesterase-Notum"/>
</dbReference>
<accession>I5AS05</accession>
<dbReference type="Pfam" id="PF03283">
    <property type="entry name" value="PAE"/>
    <property type="match status" value="1"/>
</dbReference>
<keyword evidence="1" id="KW-0812">Transmembrane</keyword>
<reference evidence="2 3" key="2">
    <citation type="submission" date="2012-02" db="EMBL/GenBank/DDBJ databases">
        <title>Improved High-Quality Draft sequence of Eubacterium cellulosolvens 6.</title>
        <authorList>
            <consortium name="US DOE Joint Genome Institute"/>
            <person name="Lucas S."/>
            <person name="Han J."/>
            <person name="Lapidus A."/>
            <person name="Cheng J.-F."/>
            <person name="Goodwin L."/>
            <person name="Pitluck S."/>
            <person name="Peters L."/>
            <person name="Mikhailova N."/>
            <person name="Gu W."/>
            <person name="Detter J.C."/>
            <person name="Han C."/>
            <person name="Tapia R."/>
            <person name="Land M."/>
            <person name="Hauser L."/>
            <person name="Kyrpides N."/>
            <person name="Ivanova N."/>
            <person name="Pagani I."/>
            <person name="Johnson E."/>
            <person name="Mukhopadhyay B."/>
            <person name="Anderson I."/>
            <person name="Woyke T."/>
        </authorList>
    </citation>
    <scope>NUCLEOTIDE SEQUENCE [LARGE SCALE GENOMIC DNA]</scope>
    <source>
        <strain evidence="2 3">6</strain>
    </source>
</reference>
<dbReference type="Gene3D" id="3.40.50.1820">
    <property type="entry name" value="alpha/beta hydrolase"/>
    <property type="match status" value="1"/>
</dbReference>
<dbReference type="GO" id="GO:0016787">
    <property type="term" value="F:hydrolase activity"/>
    <property type="evidence" value="ECO:0007669"/>
    <property type="project" value="InterPro"/>
</dbReference>
<feature type="transmembrane region" description="Helical" evidence="1">
    <location>
        <begin position="12"/>
        <end position="32"/>
    </location>
</feature>
<name>I5AS05_EUBC6</name>
<dbReference type="EMBL" id="CM001487">
    <property type="protein sequence ID" value="EIM56578.1"/>
    <property type="molecule type" value="Genomic_DNA"/>
</dbReference>
<dbReference type="STRING" id="633697.EubceDRAFT1_0740"/>
<organism evidence="2 3">
    <name type="scientific">Eubacterium cellulosolvens (strain ATCC 43171 / JCM 9499 / 6)</name>
    <name type="common">Cillobacterium cellulosolvens</name>
    <dbReference type="NCBI Taxonomy" id="633697"/>
    <lineage>
        <taxon>Bacteria</taxon>
        <taxon>Bacillati</taxon>
        <taxon>Bacillota</taxon>
        <taxon>Clostridia</taxon>
        <taxon>Eubacteriales</taxon>
        <taxon>Eubacteriaceae</taxon>
        <taxon>Eubacterium</taxon>
    </lineage>
</organism>
<keyword evidence="1" id="KW-0472">Membrane</keyword>
<proteinExistence type="predicted"/>
<dbReference type="SUPFAM" id="SSF53474">
    <property type="entry name" value="alpha/beta-Hydrolases"/>
    <property type="match status" value="1"/>
</dbReference>
<sequence>MENTNAKSKLKKVFVIIGIIIVVITLSIFILLKLTILKSFPVLKGEPEIGKWYDVEVDSAKSSDGSEWHGIFRKGTENKVVVYFFGGGVSITPKTSEGGKEFYATNMTAQDFVAQGGIGNTSEDNPFRNWSFIVIPYATGDFHSGMGTYEGEKKVYHIGYNNYSAYIEQIKHYIGEPDTLLVTGFSAGGFATSLLADDVIDRFPSAKNVTVCVDSSLLLYDEWHETAVNLWKSPTQISDRLTTNNLVLDSLTALHEKRGEGVKILFDCSYRDDTLMQYQSYIDNGKMDKTKELGDNFQRNLKEMVKGLQSNIPNVGIYIWNFGEDEDTHNTQHTIISSNVFDKLGNNRSVGEWIFDAVNGDVRTYGLELLD</sequence>
<dbReference type="AlphaFoldDB" id="I5AS05"/>
<dbReference type="Proteomes" id="UP000005753">
    <property type="component" value="Chromosome"/>
</dbReference>
<keyword evidence="3" id="KW-1185">Reference proteome</keyword>
<dbReference type="InterPro" id="IPR029058">
    <property type="entry name" value="AB_hydrolase_fold"/>
</dbReference>